<accession>A0A158E4G7</accession>
<sequence length="125" mass="13572">MSQSIDIPPRVIDRLYQDAGVDSYHPDGDQQEKLHAFASAVVAETIARLPNAEPKTAAGPFYVVANGNEPGFLSYGTGINVNRPEYHSSLRHAHNWPTFEAADEAANRAGLVCYTIIQPALGVPR</sequence>
<dbReference type="RefSeq" id="WP_061180333.1">
    <property type="nucleotide sequence ID" value="NZ_FCOE02000068.1"/>
</dbReference>
<evidence type="ECO:0000313" key="2">
    <source>
        <dbReference type="Proteomes" id="UP000054911"/>
    </source>
</evidence>
<organism evidence="1 2">
    <name type="scientific">Caballeronia pedi</name>
    <dbReference type="NCBI Taxonomy" id="1777141"/>
    <lineage>
        <taxon>Bacteria</taxon>
        <taxon>Pseudomonadati</taxon>
        <taxon>Pseudomonadota</taxon>
        <taxon>Betaproteobacteria</taxon>
        <taxon>Burkholderiales</taxon>
        <taxon>Burkholderiaceae</taxon>
        <taxon>Caballeronia</taxon>
    </lineage>
</organism>
<reference evidence="1" key="1">
    <citation type="submission" date="2016-01" db="EMBL/GenBank/DDBJ databases">
        <authorList>
            <person name="Peeters C."/>
        </authorList>
    </citation>
    <scope>NUCLEOTIDE SEQUENCE [LARGE SCALE GENOMIC DNA]</scope>
    <source>
        <strain evidence="1">LMG 29323</strain>
    </source>
</reference>
<keyword evidence="2" id="KW-1185">Reference proteome</keyword>
<name>A0A158E4G7_9BURK</name>
<comment type="caution">
    <text evidence="1">The sequence shown here is derived from an EMBL/GenBank/DDBJ whole genome shotgun (WGS) entry which is preliminary data.</text>
</comment>
<proteinExistence type="predicted"/>
<dbReference type="AlphaFoldDB" id="A0A158E4G7"/>
<evidence type="ECO:0000313" key="1">
    <source>
        <dbReference type="EMBL" id="SAL01620.1"/>
    </source>
</evidence>
<dbReference type="STRING" id="1777141.AWB80_08167"/>
<dbReference type="EMBL" id="FCOE02000068">
    <property type="protein sequence ID" value="SAL01620.1"/>
    <property type="molecule type" value="Genomic_DNA"/>
</dbReference>
<dbReference type="Proteomes" id="UP000054911">
    <property type="component" value="Unassembled WGS sequence"/>
</dbReference>
<gene>
    <name evidence="1" type="ORF">AWB80_08167</name>
</gene>
<protein>
    <submittedName>
        <fullName evidence="1">Uncharacterized protein</fullName>
    </submittedName>
</protein>